<feature type="transmembrane region" description="Helical" evidence="10">
    <location>
        <begin position="147"/>
        <end position="167"/>
    </location>
</feature>
<feature type="transmembrane region" description="Helical" evidence="10">
    <location>
        <begin position="369"/>
        <end position="389"/>
    </location>
</feature>
<keyword evidence="4" id="KW-1003">Cell membrane</keyword>
<dbReference type="GeneID" id="79266577"/>
<dbReference type="Pfam" id="PF01554">
    <property type="entry name" value="MatE"/>
    <property type="match status" value="2"/>
</dbReference>
<feature type="transmembrane region" description="Helical" evidence="10">
    <location>
        <begin position="330"/>
        <end position="349"/>
    </location>
</feature>
<keyword evidence="2" id="KW-0813">Transport</keyword>
<keyword evidence="12" id="KW-1185">Reference proteome</keyword>
<evidence type="ECO:0000256" key="4">
    <source>
        <dbReference type="ARBA" id="ARBA00022475"/>
    </source>
</evidence>
<dbReference type="GO" id="GO:0005886">
    <property type="term" value="C:plasma membrane"/>
    <property type="evidence" value="ECO:0007669"/>
    <property type="project" value="UniProtKB-SubCell"/>
</dbReference>
<dbReference type="NCBIfam" id="TIGR00797">
    <property type="entry name" value="matE"/>
    <property type="match status" value="1"/>
</dbReference>
<dbReference type="PANTHER" id="PTHR43298">
    <property type="entry name" value="MULTIDRUG RESISTANCE PROTEIN NORM-RELATED"/>
    <property type="match status" value="1"/>
</dbReference>
<evidence type="ECO:0000256" key="2">
    <source>
        <dbReference type="ARBA" id="ARBA00022448"/>
    </source>
</evidence>
<feature type="transmembrane region" description="Helical" evidence="10">
    <location>
        <begin position="60"/>
        <end position="80"/>
    </location>
</feature>
<gene>
    <name evidence="11" type="ORF">ACFQJ4_06170</name>
</gene>
<dbReference type="InterPro" id="IPR002528">
    <property type="entry name" value="MATE_fam"/>
</dbReference>
<dbReference type="Proteomes" id="UP001596398">
    <property type="component" value="Unassembled WGS sequence"/>
</dbReference>
<evidence type="ECO:0000256" key="6">
    <source>
        <dbReference type="ARBA" id="ARBA00022989"/>
    </source>
</evidence>
<dbReference type="GO" id="GO:0015297">
    <property type="term" value="F:antiporter activity"/>
    <property type="evidence" value="ECO:0007669"/>
    <property type="project" value="UniProtKB-KW"/>
</dbReference>
<keyword evidence="6 10" id="KW-1133">Transmembrane helix</keyword>
<feature type="transmembrane region" description="Helical" evidence="10">
    <location>
        <begin position="401"/>
        <end position="425"/>
    </location>
</feature>
<evidence type="ECO:0000313" key="12">
    <source>
        <dbReference type="Proteomes" id="UP001596398"/>
    </source>
</evidence>
<dbReference type="InterPro" id="IPR050222">
    <property type="entry name" value="MATE_MdtK"/>
</dbReference>
<evidence type="ECO:0000313" key="11">
    <source>
        <dbReference type="EMBL" id="MFC7234904.1"/>
    </source>
</evidence>
<name>A0ABD5ZN30_9EURY</name>
<feature type="transmembrane region" description="Helical" evidence="10">
    <location>
        <begin position="205"/>
        <end position="226"/>
    </location>
</feature>
<reference evidence="11 12" key="1">
    <citation type="journal article" date="2019" name="Int. J. Syst. Evol. Microbiol.">
        <title>The Global Catalogue of Microorganisms (GCM) 10K type strain sequencing project: providing services to taxonomists for standard genome sequencing and annotation.</title>
        <authorList>
            <consortium name="The Broad Institute Genomics Platform"/>
            <consortium name="The Broad Institute Genome Sequencing Center for Infectious Disease"/>
            <person name="Wu L."/>
            <person name="Ma J."/>
        </authorList>
    </citation>
    <scope>NUCLEOTIDE SEQUENCE [LARGE SCALE GENOMIC DNA]</scope>
    <source>
        <strain evidence="11 12">DT85</strain>
    </source>
</reference>
<feature type="transmembrane region" description="Helical" evidence="10">
    <location>
        <begin position="431"/>
        <end position="452"/>
    </location>
</feature>
<organism evidence="11 12">
    <name type="scientific">Halosegnis marinus</name>
    <dbReference type="NCBI Taxonomy" id="3034023"/>
    <lineage>
        <taxon>Archaea</taxon>
        <taxon>Methanobacteriati</taxon>
        <taxon>Methanobacteriota</taxon>
        <taxon>Stenosarchaea group</taxon>
        <taxon>Halobacteria</taxon>
        <taxon>Halobacteriales</taxon>
        <taxon>Natronomonadaceae</taxon>
        <taxon>Halosegnis</taxon>
    </lineage>
</organism>
<comment type="caution">
    <text evidence="11">The sequence shown here is derived from an EMBL/GenBank/DDBJ whole genome shotgun (WGS) entry which is preliminary data.</text>
</comment>
<feature type="transmembrane region" description="Helical" evidence="10">
    <location>
        <begin position="179"/>
        <end position="199"/>
    </location>
</feature>
<keyword evidence="7" id="KW-0406">Ion transport</keyword>
<dbReference type="EMBL" id="JBHTAP010000001">
    <property type="protein sequence ID" value="MFC7234904.1"/>
    <property type="molecule type" value="Genomic_DNA"/>
</dbReference>
<evidence type="ECO:0000256" key="9">
    <source>
        <dbReference type="ARBA" id="ARBA00031636"/>
    </source>
</evidence>
<protein>
    <recommendedName>
        <fullName evidence="9">Multidrug-efflux transporter</fullName>
    </recommendedName>
</protein>
<dbReference type="RefSeq" id="WP_276235924.1">
    <property type="nucleotide sequence ID" value="NZ_CP119802.1"/>
</dbReference>
<dbReference type="PIRSF" id="PIRSF006603">
    <property type="entry name" value="DinF"/>
    <property type="match status" value="1"/>
</dbReference>
<proteinExistence type="predicted"/>
<keyword evidence="5 10" id="KW-0812">Transmembrane</keyword>
<feature type="transmembrane region" description="Helical" evidence="10">
    <location>
        <begin position="101"/>
        <end position="127"/>
    </location>
</feature>
<accession>A0ABD5ZN30</accession>
<sequence>MLDVSSEDITEGNLARALVFLATPLAAQGLVRVGEAVIDLFWLGRLSGDAVAGVGLADSFYALVIAAVIYAPMVGTQVLVSQRVGSDDDESARLTAFNGMVLGAVLAVVGGVLAFLFIDPVVGFLAGLESGGGGVNVEESATTYLRVIFLGLSLAVVSDVLEMVYIGHGDSKTSLYMNVVPVLVNVTLDPLLIFGYGPFPRLEVQGAALATVTSWGAGLLFGLVVLRTSRGTGLFSRAQARLDRATMRDLLDTGAPIAGQNLARQVARFAMVVVAFLAGGGAGVAAYYLGARVAGVSFVPAGGLKNALQSVVGQNIGAERADRADRATRVAFAIAVGLLTVVGVVQLLVPGAVVDLLAPTLDGTARGFAVDYLTILAYGYPAIGAAYMLEGGFNGTGRTKVPFVSTVLQFYAVRLPIGVGGALLLDFGVQAVFWGVTVSNVVVAVGLGAYYLRSVNGGMMRRAAGTAAD</sequence>
<evidence type="ECO:0000256" key="8">
    <source>
        <dbReference type="ARBA" id="ARBA00023136"/>
    </source>
</evidence>
<dbReference type="PANTHER" id="PTHR43298:SF2">
    <property type="entry name" value="FMN_FAD EXPORTER YEEO-RELATED"/>
    <property type="match status" value="1"/>
</dbReference>
<comment type="subcellular location">
    <subcellularLocation>
        <location evidence="1">Cell membrane</location>
        <topology evidence="1">Multi-pass membrane protein</topology>
    </subcellularLocation>
</comment>
<keyword evidence="3" id="KW-0050">Antiport</keyword>
<evidence type="ECO:0000256" key="5">
    <source>
        <dbReference type="ARBA" id="ARBA00022692"/>
    </source>
</evidence>
<evidence type="ECO:0000256" key="1">
    <source>
        <dbReference type="ARBA" id="ARBA00004651"/>
    </source>
</evidence>
<keyword evidence="8 10" id="KW-0472">Membrane</keyword>
<dbReference type="GO" id="GO:0006811">
    <property type="term" value="P:monoatomic ion transport"/>
    <property type="evidence" value="ECO:0007669"/>
    <property type="project" value="UniProtKB-KW"/>
</dbReference>
<dbReference type="InterPro" id="IPR048279">
    <property type="entry name" value="MdtK-like"/>
</dbReference>
<dbReference type="AlphaFoldDB" id="A0ABD5ZN30"/>
<evidence type="ECO:0000256" key="7">
    <source>
        <dbReference type="ARBA" id="ARBA00023065"/>
    </source>
</evidence>
<evidence type="ECO:0000256" key="3">
    <source>
        <dbReference type="ARBA" id="ARBA00022449"/>
    </source>
</evidence>
<evidence type="ECO:0000256" key="10">
    <source>
        <dbReference type="SAM" id="Phobius"/>
    </source>
</evidence>